<dbReference type="GO" id="GO:0009234">
    <property type="term" value="P:menaquinone biosynthetic process"/>
    <property type="evidence" value="ECO:0007669"/>
    <property type="project" value="UniProtKB-UniRule"/>
</dbReference>
<dbReference type="Gene3D" id="1.20.120.1780">
    <property type="entry name" value="UbiA prenyltransferase"/>
    <property type="match status" value="1"/>
</dbReference>
<dbReference type="PANTHER" id="PTHR13929">
    <property type="entry name" value="1,4-DIHYDROXY-2-NAPHTHOATE OCTAPRENYLTRANSFERASE"/>
    <property type="match status" value="1"/>
</dbReference>
<evidence type="ECO:0000256" key="3">
    <source>
        <dbReference type="ARBA" id="ARBA00022475"/>
    </source>
</evidence>
<comment type="subcellular location">
    <subcellularLocation>
        <location evidence="8">Cell membrane</location>
        <topology evidence="8">Multi-pass membrane protein</topology>
    </subcellularLocation>
    <subcellularLocation>
        <location evidence="1">Membrane</location>
        <topology evidence="1">Multi-pass membrane protein</topology>
    </subcellularLocation>
</comment>
<dbReference type="Pfam" id="PF01040">
    <property type="entry name" value="UbiA"/>
    <property type="match status" value="1"/>
</dbReference>
<evidence type="ECO:0000256" key="9">
    <source>
        <dbReference type="NCBIfam" id="TIGR00751"/>
    </source>
</evidence>
<gene>
    <name evidence="8" type="primary">menA</name>
    <name evidence="10" type="ORF">DFR50_109189</name>
</gene>
<dbReference type="Gene3D" id="1.10.357.140">
    <property type="entry name" value="UbiA prenyltransferase"/>
    <property type="match status" value="1"/>
</dbReference>
<feature type="transmembrane region" description="Helical" evidence="8">
    <location>
        <begin position="31"/>
        <end position="48"/>
    </location>
</feature>
<dbReference type="PIRSF" id="PIRSF005355">
    <property type="entry name" value="UBIAD1"/>
    <property type="match status" value="1"/>
</dbReference>
<dbReference type="GO" id="GO:0042371">
    <property type="term" value="P:vitamin K biosynthetic process"/>
    <property type="evidence" value="ECO:0007669"/>
    <property type="project" value="TreeGrafter"/>
</dbReference>
<evidence type="ECO:0000256" key="1">
    <source>
        <dbReference type="ARBA" id="ARBA00004141"/>
    </source>
</evidence>
<feature type="transmembrane region" description="Helical" evidence="8">
    <location>
        <begin position="186"/>
        <end position="205"/>
    </location>
</feature>
<keyword evidence="5 8" id="KW-0812">Transmembrane</keyword>
<keyword evidence="6 8" id="KW-1133">Transmembrane helix</keyword>
<keyword evidence="2 8" id="KW-0474">Menaquinone biosynthesis</keyword>
<protein>
    <recommendedName>
        <fullName evidence="8 9">1,4-dihydroxy-2-naphthoate octaprenyltransferase</fullName>
        <shortName evidence="8">DHNA-octaprenyltransferase</shortName>
        <ecNumber evidence="8 9">2.5.1.74</ecNumber>
    </recommendedName>
</protein>
<evidence type="ECO:0000256" key="5">
    <source>
        <dbReference type="ARBA" id="ARBA00022692"/>
    </source>
</evidence>
<dbReference type="NCBIfam" id="TIGR00751">
    <property type="entry name" value="menA"/>
    <property type="match status" value="1"/>
</dbReference>
<name>A0A366FL28_9HYPH</name>
<sequence length="307" mass="31712">MTTQAPQRVAGQAAKPSRIAVWVLAARTRTLPLSLSPVLVGAAIAATGPNPVHWVPVLVAALASALIQIGANLYNDAADSRRGADGAARVGPPRVTALGLIDGERVAAAAFACFGAAALAGLYLVLVGGWPILALGLASLVCGWGYSGGPAPIAYTPYGEVFVLLFFGIFAVTGTSWLAAQTVGAASLLAGAALGLFAAAVLLVNNHRDRVEDTRAGRRTLAILIGAERARWLYAALILTPFLLLWPIALALPGQRVWPALTALPFALIVIARLWREPPGRGLNAVLALTAQVQSVYALLLAVGLFA</sequence>
<evidence type="ECO:0000313" key="11">
    <source>
        <dbReference type="Proteomes" id="UP000253529"/>
    </source>
</evidence>
<feature type="transmembrane region" description="Helical" evidence="8">
    <location>
        <begin position="106"/>
        <end position="126"/>
    </location>
</feature>
<comment type="function">
    <text evidence="8">Conversion of 1,4-dihydroxy-2-naphthoate (DHNA) to demethylmenaquinone (DMK).</text>
</comment>
<evidence type="ECO:0000256" key="4">
    <source>
        <dbReference type="ARBA" id="ARBA00022679"/>
    </source>
</evidence>
<keyword evidence="4 8" id="KW-0808">Transferase</keyword>
<evidence type="ECO:0000256" key="2">
    <source>
        <dbReference type="ARBA" id="ARBA00022428"/>
    </source>
</evidence>
<dbReference type="InterPro" id="IPR026046">
    <property type="entry name" value="UBIAD1"/>
</dbReference>
<feature type="transmembrane region" description="Helical" evidence="8">
    <location>
        <begin position="54"/>
        <end position="74"/>
    </location>
</feature>
<comment type="similarity">
    <text evidence="8">Belongs to the MenA family. Type 1 subfamily.</text>
</comment>
<dbReference type="CDD" id="cd13962">
    <property type="entry name" value="PT_UbiA_UBIAD1"/>
    <property type="match status" value="1"/>
</dbReference>
<accession>A0A366FL28</accession>
<dbReference type="GO" id="GO:0046428">
    <property type="term" value="F:1,4-dihydroxy-2-naphthoate polyprenyltransferase activity"/>
    <property type="evidence" value="ECO:0007669"/>
    <property type="project" value="UniProtKB-UniRule"/>
</dbReference>
<dbReference type="RefSeq" id="WP_113889108.1">
    <property type="nucleotide sequence ID" value="NZ_QNRK01000009.1"/>
</dbReference>
<reference evidence="10 11" key="1">
    <citation type="submission" date="2018-06" db="EMBL/GenBank/DDBJ databases">
        <title>Genomic Encyclopedia of Type Strains, Phase IV (KMG-IV): sequencing the most valuable type-strain genomes for metagenomic binning, comparative biology and taxonomic classification.</title>
        <authorList>
            <person name="Goeker M."/>
        </authorList>
    </citation>
    <scope>NUCLEOTIDE SEQUENCE [LARGE SCALE GENOMIC DNA]</scope>
    <source>
        <strain evidence="10 11">DSM 24875</strain>
    </source>
</reference>
<dbReference type="EMBL" id="QNRK01000009">
    <property type="protein sequence ID" value="RBP14435.1"/>
    <property type="molecule type" value="Genomic_DNA"/>
</dbReference>
<dbReference type="HAMAP" id="MF_01937">
    <property type="entry name" value="MenA_1"/>
    <property type="match status" value="1"/>
</dbReference>
<feature type="transmembrane region" description="Helical" evidence="8">
    <location>
        <begin position="132"/>
        <end position="149"/>
    </location>
</feature>
<comment type="pathway">
    <text evidence="8">Quinol/quinone metabolism; menaquinone biosynthesis; menaquinol from 1,4-dihydroxy-2-naphthoate: step 1/2.</text>
</comment>
<dbReference type="OrthoDB" id="9767568at2"/>
<organism evidence="10 11">
    <name type="scientific">Roseiarcus fermentans</name>
    <dbReference type="NCBI Taxonomy" id="1473586"/>
    <lineage>
        <taxon>Bacteria</taxon>
        <taxon>Pseudomonadati</taxon>
        <taxon>Pseudomonadota</taxon>
        <taxon>Alphaproteobacteria</taxon>
        <taxon>Hyphomicrobiales</taxon>
        <taxon>Roseiarcaceae</taxon>
        <taxon>Roseiarcus</taxon>
    </lineage>
</organism>
<dbReference type="UniPathway" id="UPA00079">
    <property type="reaction ID" value="UER00168"/>
</dbReference>
<evidence type="ECO:0000256" key="6">
    <source>
        <dbReference type="ARBA" id="ARBA00022989"/>
    </source>
</evidence>
<dbReference type="NCBIfam" id="NF004751">
    <property type="entry name" value="PRK06080.1-3"/>
    <property type="match status" value="1"/>
</dbReference>
<feature type="transmembrane region" description="Helical" evidence="8">
    <location>
        <begin position="282"/>
        <end position="306"/>
    </location>
</feature>
<dbReference type="PANTHER" id="PTHR13929:SF0">
    <property type="entry name" value="UBIA PRENYLTRANSFERASE DOMAIN-CONTAINING PROTEIN 1"/>
    <property type="match status" value="1"/>
</dbReference>
<comment type="catalytic activity">
    <reaction evidence="8">
        <text>an all-trans-polyprenyl diphosphate + 1,4-dihydroxy-2-naphthoate + H(+) = a 2-demethylmenaquinol + CO2 + diphosphate</text>
        <dbReference type="Rhea" id="RHEA:26478"/>
        <dbReference type="Rhea" id="RHEA-COMP:9563"/>
        <dbReference type="Rhea" id="RHEA-COMP:9564"/>
        <dbReference type="ChEBI" id="CHEBI:11173"/>
        <dbReference type="ChEBI" id="CHEBI:15378"/>
        <dbReference type="ChEBI" id="CHEBI:16526"/>
        <dbReference type="ChEBI" id="CHEBI:33019"/>
        <dbReference type="ChEBI" id="CHEBI:55437"/>
        <dbReference type="ChEBI" id="CHEBI:58914"/>
        <dbReference type="EC" id="2.5.1.74"/>
    </reaction>
</comment>
<evidence type="ECO:0000256" key="7">
    <source>
        <dbReference type="ARBA" id="ARBA00023136"/>
    </source>
</evidence>
<evidence type="ECO:0000313" key="10">
    <source>
        <dbReference type="EMBL" id="RBP14435.1"/>
    </source>
</evidence>
<evidence type="ECO:0000256" key="8">
    <source>
        <dbReference type="HAMAP-Rule" id="MF_01937"/>
    </source>
</evidence>
<dbReference type="InterPro" id="IPR004657">
    <property type="entry name" value="MenA"/>
</dbReference>
<keyword evidence="11" id="KW-1185">Reference proteome</keyword>
<dbReference type="Proteomes" id="UP000253529">
    <property type="component" value="Unassembled WGS sequence"/>
</dbReference>
<keyword evidence="7 8" id="KW-0472">Membrane</keyword>
<feature type="transmembrane region" description="Helical" evidence="8">
    <location>
        <begin position="257"/>
        <end position="275"/>
    </location>
</feature>
<dbReference type="EC" id="2.5.1.74" evidence="8 9"/>
<feature type="transmembrane region" description="Helical" evidence="8">
    <location>
        <begin position="232"/>
        <end position="251"/>
    </location>
</feature>
<dbReference type="InterPro" id="IPR044878">
    <property type="entry name" value="UbiA_sf"/>
</dbReference>
<dbReference type="AlphaFoldDB" id="A0A366FL28"/>
<keyword evidence="3 8" id="KW-1003">Cell membrane</keyword>
<comment type="caution">
    <text evidence="10">The sequence shown here is derived from an EMBL/GenBank/DDBJ whole genome shotgun (WGS) entry which is preliminary data.</text>
</comment>
<dbReference type="InterPro" id="IPR000537">
    <property type="entry name" value="UbiA_prenyltransferase"/>
</dbReference>
<dbReference type="GO" id="GO:0005886">
    <property type="term" value="C:plasma membrane"/>
    <property type="evidence" value="ECO:0007669"/>
    <property type="project" value="UniProtKB-SubCell"/>
</dbReference>
<proteinExistence type="inferred from homology"/>
<feature type="transmembrane region" description="Helical" evidence="8">
    <location>
        <begin position="161"/>
        <end position="180"/>
    </location>
</feature>